<accession>A0A7J6LX81</accession>
<dbReference type="PANTHER" id="PTHR19877:SF1">
    <property type="entry name" value="EUKARYOTIC TRANSLATION INITIATION FACTOR 3 SUBUNIT I"/>
    <property type="match status" value="1"/>
</dbReference>
<dbReference type="PANTHER" id="PTHR19877">
    <property type="entry name" value="EUKARYOTIC TRANSLATION INITIATION FACTOR 3 SUBUNIT I"/>
    <property type="match status" value="1"/>
</dbReference>
<evidence type="ECO:0000256" key="1">
    <source>
        <dbReference type="ARBA" id="ARBA00022574"/>
    </source>
</evidence>
<dbReference type="InterPro" id="IPR015943">
    <property type="entry name" value="WD40/YVTN_repeat-like_dom_sf"/>
</dbReference>
<evidence type="ECO:0000313" key="7">
    <source>
        <dbReference type="Proteomes" id="UP000591131"/>
    </source>
</evidence>
<keyword evidence="6" id="KW-0648">Protein biosynthesis</keyword>
<proteinExistence type="inferred from homology"/>
<dbReference type="OrthoDB" id="24966at2759"/>
<organism evidence="6 7">
    <name type="scientific">Perkinsus chesapeaki</name>
    <name type="common">Clam parasite</name>
    <name type="synonym">Perkinsus andrewsi</name>
    <dbReference type="NCBI Taxonomy" id="330153"/>
    <lineage>
        <taxon>Eukaryota</taxon>
        <taxon>Sar</taxon>
        <taxon>Alveolata</taxon>
        <taxon>Perkinsozoa</taxon>
        <taxon>Perkinsea</taxon>
        <taxon>Perkinsida</taxon>
        <taxon>Perkinsidae</taxon>
        <taxon>Perkinsus</taxon>
    </lineage>
</organism>
<dbReference type="Gene3D" id="2.130.10.10">
    <property type="entry name" value="YVTN repeat-like/Quinoprotein amine dehydrogenase"/>
    <property type="match status" value="1"/>
</dbReference>
<protein>
    <recommendedName>
        <fullName evidence="4">Serine-threonine kinase receptor-associated protein</fullName>
    </recommendedName>
</protein>
<comment type="caution">
    <text evidence="6">The sequence shown here is derived from an EMBL/GenBank/DDBJ whole genome shotgun (WGS) entry which is preliminary data.</text>
</comment>
<dbReference type="GO" id="GO:0071541">
    <property type="term" value="C:eukaryotic translation initiation factor 3 complex, eIF3m"/>
    <property type="evidence" value="ECO:0007669"/>
    <property type="project" value="TreeGrafter"/>
</dbReference>
<dbReference type="PROSITE" id="PS50294">
    <property type="entry name" value="WD_REPEATS_REGION"/>
    <property type="match status" value="1"/>
</dbReference>
<dbReference type="SUPFAM" id="SSF50978">
    <property type="entry name" value="WD40 repeat-like"/>
    <property type="match status" value="1"/>
</dbReference>
<reference evidence="6 7" key="1">
    <citation type="submission" date="2020-04" db="EMBL/GenBank/DDBJ databases">
        <title>Perkinsus chesapeaki whole genome sequence.</title>
        <authorList>
            <person name="Bogema D.R."/>
        </authorList>
    </citation>
    <scope>NUCLEOTIDE SEQUENCE [LARGE SCALE GENOMIC DNA]</scope>
    <source>
        <strain evidence="6">ATCC PRA-425</strain>
    </source>
</reference>
<name>A0A7J6LX81_PERCH</name>
<keyword evidence="2" id="KW-0677">Repeat</keyword>
<dbReference type="EMBL" id="JAAPAO010000303">
    <property type="protein sequence ID" value="KAF4663877.1"/>
    <property type="molecule type" value="Genomic_DNA"/>
</dbReference>
<dbReference type="PROSITE" id="PS50082">
    <property type="entry name" value="WD_REPEATS_2"/>
    <property type="match status" value="1"/>
</dbReference>
<dbReference type="GO" id="GO:0003743">
    <property type="term" value="F:translation initiation factor activity"/>
    <property type="evidence" value="ECO:0007669"/>
    <property type="project" value="UniProtKB-KW"/>
</dbReference>
<dbReference type="InterPro" id="IPR001680">
    <property type="entry name" value="WD40_rpt"/>
</dbReference>
<keyword evidence="1 5" id="KW-0853">WD repeat</keyword>
<evidence type="ECO:0000256" key="5">
    <source>
        <dbReference type="PROSITE-ProRule" id="PRU00221"/>
    </source>
</evidence>
<dbReference type="GO" id="GO:0002183">
    <property type="term" value="P:cytoplasmic translational initiation"/>
    <property type="evidence" value="ECO:0007669"/>
    <property type="project" value="TreeGrafter"/>
</dbReference>
<dbReference type="AlphaFoldDB" id="A0A7J6LX81"/>
<evidence type="ECO:0000256" key="2">
    <source>
        <dbReference type="ARBA" id="ARBA00022737"/>
    </source>
</evidence>
<keyword evidence="6" id="KW-0396">Initiation factor</keyword>
<keyword evidence="7" id="KW-1185">Reference proteome</keyword>
<feature type="repeat" description="WD" evidence="5">
    <location>
        <begin position="153"/>
        <end position="183"/>
    </location>
</feature>
<evidence type="ECO:0000313" key="6">
    <source>
        <dbReference type="EMBL" id="KAF4663877.1"/>
    </source>
</evidence>
<sequence length="202" mass="22788">MVKGVVRCVEWCTNPNKQDRFIACRDQFVSTPNSVSIWQYNDEEQTDDDNKLNIIVQISGDNLPGKALQARWGLYDETIITIHDEKSDKGDSIFIWNANTGDKIQEIEHAHERQHVMIGGGQQARDVTTTSAKQGKFEACLHHMIYESELGKVSGHFGPINTLSWSPDGFTFVSGGEDGYVRVHHMDEDYTKDGGKKWGDDL</sequence>
<dbReference type="GO" id="GO:0003723">
    <property type="term" value="F:RNA binding"/>
    <property type="evidence" value="ECO:0007669"/>
    <property type="project" value="TreeGrafter"/>
</dbReference>
<evidence type="ECO:0000256" key="3">
    <source>
        <dbReference type="ARBA" id="ARBA00038394"/>
    </source>
</evidence>
<dbReference type="SMART" id="SM00320">
    <property type="entry name" value="WD40"/>
    <property type="match status" value="1"/>
</dbReference>
<gene>
    <name evidence="6" type="primary">TIF34</name>
    <name evidence="6" type="ORF">FOL47_005514</name>
</gene>
<dbReference type="InterPro" id="IPR036322">
    <property type="entry name" value="WD40_repeat_dom_sf"/>
</dbReference>
<dbReference type="Proteomes" id="UP000591131">
    <property type="component" value="Unassembled WGS sequence"/>
</dbReference>
<dbReference type="Pfam" id="PF00400">
    <property type="entry name" value="WD40"/>
    <property type="match status" value="1"/>
</dbReference>
<comment type="similarity">
    <text evidence="3">Belongs to the WD repeat STRAP family.</text>
</comment>
<evidence type="ECO:0000256" key="4">
    <source>
        <dbReference type="ARBA" id="ARBA00040390"/>
    </source>
</evidence>